<evidence type="ECO:0008006" key="4">
    <source>
        <dbReference type="Google" id="ProtNLM"/>
    </source>
</evidence>
<evidence type="ECO:0000313" key="3">
    <source>
        <dbReference type="Proteomes" id="UP000026962"/>
    </source>
</evidence>
<name>A0A0E0KPJ7_ORYPU</name>
<proteinExistence type="predicted"/>
<dbReference type="AlphaFoldDB" id="A0A0E0KPJ7"/>
<dbReference type="GO" id="GO:0007140">
    <property type="term" value="P:male meiotic nuclear division"/>
    <property type="evidence" value="ECO:0007669"/>
    <property type="project" value="InterPro"/>
</dbReference>
<accession>A0A0E0KPJ7</accession>
<dbReference type="PANTHER" id="PTHR33385">
    <property type="entry name" value="PROTEIN XRI1"/>
    <property type="match status" value="1"/>
</dbReference>
<dbReference type="EnsemblPlants" id="OPUNC04G07780.4">
    <property type="protein sequence ID" value="OPUNC04G07780.4"/>
    <property type="gene ID" value="OPUNC04G07780"/>
</dbReference>
<feature type="region of interest" description="Disordered" evidence="1">
    <location>
        <begin position="134"/>
        <end position="154"/>
    </location>
</feature>
<reference evidence="2" key="1">
    <citation type="submission" date="2015-04" db="UniProtKB">
        <authorList>
            <consortium name="EnsemblPlants"/>
        </authorList>
    </citation>
    <scope>IDENTIFICATION</scope>
</reference>
<dbReference type="HOGENOM" id="CLU_061467_1_0_1"/>
<evidence type="ECO:0000256" key="1">
    <source>
        <dbReference type="SAM" id="MobiDB-lite"/>
    </source>
</evidence>
<dbReference type="GO" id="GO:0007143">
    <property type="term" value="P:female meiotic nuclear division"/>
    <property type="evidence" value="ECO:0007669"/>
    <property type="project" value="InterPro"/>
</dbReference>
<organism evidence="2">
    <name type="scientific">Oryza punctata</name>
    <name type="common">Red rice</name>
    <dbReference type="NCBI Taxonomy" id="4537"/>
    <lineage>
        <taxon>Eukaryota</taxon>
        <taxon>Viridiplantae</taxon>
        <taxon>Streptophyta</taxon>
        <taxon>Embryophyta</taxon>
        <taxon>Tracheophyta</taxon>
        <taxon>Spermatophyta</taxon>
        <taxon>Magnoliopsida</taxon>
        <taxon>Liliopsida</taxon>
        <taxon>Poales</taxon>
        <taxon>Poaceae</taxon>
        <taxon>BOP clade</taxon>
        <taxon>Oryzoideae</taxon>
        <taxon>Oryzeae</taxon>
        <taxon>Oryzinae</taxon>
        <taxon>Oryza</taxon>
    </lineage>
</organism>
<feature type="compositionally biased region" description="Polar residues" evidence="1">
    <location>
        <begin position="141"/>
        <end position="154"/>
    </location>
</feature>
<keyword evidence="3" id="KW-1185">Reference proteome</keyword>
<dbReference type="InterPro" id="IPR039933">
    <property type="entry name" value="XRI1"/>
</dbReference>
<sequence length="298" mass="32898">MDPSGGGGVGGIGDEQMWVRVVAFLTVSGGRGNGLWDWQAAEHCESNAASHDVSRFMWDCLNQDDDDLLGLLGNQTPLRDCRGFFDIDGRKFLVLTTINCFSSGMFAEMEMLLESDFTCKETLDLEESRESKRRRILEYPSESNQSEDGNREINSTLGTSEVSEISLLCTDEPQSFNWDSQNNSNNFGTTENDSVTESLVMQETRKLSTLKVSKGSSLVKAKQNLTTTIAYPFTLIKPSWEEGDVITLKDINQRIRAPPKKAPETLGTSAFSGKPVIGKTRIRTDGGRGSITILRTKG</sequence>
<protein>
    <recommendedName>
        <fullName evidence="4">Protein XRI1</fullName>
    </recommendedName>
</protein>
<dbReference type="Proteomes" id="UP000026962">
    <property type="component" value="Chromosome 4"/>
</dbReference>
<dbReference type="Gramene" id="OPUNC04G07780.4">
    <property type="protein sequence ID" value="OPUNC04G07780.4"/>
    <property type="gene ID" value="OPUNC04G07780"/>
</dbReference>
<evidence type="ECO:0000313" key="2">
    <source>
        <dbReference type="EnsemblPlants" id="OPUNC04G07780.4"/>
    </source>
</evidence>
<dbReference type="PANTHER" id="PTHR33385:SF29">
    <property type="entry name" value="OS09G0401900 PROTEIN"/>
    <property type="match status" value="1"/>
</dbReference>
<reference evidence="2" key="2">
    <citation type="submission" date="2018-05" db="EMBL/GenBank/DDBJ databases">
        <title>OpunRS2 (Oryza punctata Reference Sequence Version 2).</title>
        <authorList>
            <person name="Zhang J."/>
            <person name="Kudrna D."/>
            <person name="Lee S."/>
            <person name="Talag J."/>
            <person name="Welchert J."/>
            <person name="Wing R.A."/>
        </authorList>
    </citation>
    <scope>NUCLEOTIDE SEQUENCE [LARGE SCALE GENOMIC DNA]</scope>
</reference>